<proteinExistence type="predicted"/>
<reference evidence="1" key="2">
    <citation type="submission" date="2020-09" db="EMBL/GenBank/DDBJ databases">
        <authorList>
            <person name="Sun Q."/>
            <person name="Ohkuma M."/>
        </authorList>
    </citation>
    <scope>NUCLEOTIDE SEQUENCE</scope>
    <source>
        <strain evidence="1">JCM 19018</strain>
    </source>
</reference>
<organism evidence="1 2">
    <name type="scientific">Haloarcula sebkhae</name>
    <dbReference type="NCBI Taxonomy" id="932660"/>
    <lineage>
        <taxon>Archaea</taxon>
        <taxon>Methanobacteriati</taxon>
        <taxon>Methanobacteriota</taxon>
        <taxon>Stenosarchaea group</taxon>
        <taxon>Halobacteria</taxon>
        <taxon>Halobacteriales</taxon>
        <taxon>Haloarculaceae</taxon>
        <taxon>Haloarcula</taxon>
    </lineage>
</organism>
<dbReference type="Proteomes" id="UP000614221">
    <property type="component" value="Unassembled WGS sequence"/>
</dbReference>
<comment type="caution">
    <text evidence="1">The sequence shown here is derived from an EMBL/GenBank/DDBJ whole genome shotgun (WGS) entry which is preliminary data.</text>
</comment>
<gene>
    <name evidence="1" type="ORF">GCM10009067_33830</name>
</gene>
<evidence type="ECO:0000313" key="2">
    <source>
        <dbReference type="Proteomes" id="UP000614221"/>
    </source>
</evidence>
<protein>
    <submittedName>
        <fullName evidence="1">Uncharacterized protein</fullName>
    </submittedName>
</protein>
<evidence type="ECO:0000313" key="1">
    <source>
        <dbReference type="EMBL" id="GGK78715.1"/>
    </source>
</evidence>
<reference evidence="1" key="1">
    <citation type="journal article" date="2014" name="Int. J. Syst. Evol. Microbiol.">
        <title>Complete genome sequence of Corynebacterium casei LMG S-19264T (=DSM 44701T), isolated from a smear-ripened cheese.</title>
        <authorList>
            <consortium name="US DOE Joint Genome Institute (JGI-PGF)"/>
            <person name="Walter F."/>
            <person name="Albersmeier A."/>
            <person name="Kalinowski J."/>
            <person name="Ruckert C."/>
        </authorList>
    </citation>
    <scope>NUCLEOTIDE SEQUENCE</scope>
    <source>
        <strain evidence="1">JCM 19018</strain>
    </source>
</reference>
<name>A0A830EV50_9EURY</name>
<dbReference type="EMBL" id="BMPD01000007">
    <property type="protein sequence ID" value="GGK78715.1"/>
    <property type="molecule type" value="Genomic_DNA"/>
</dbReference>
<accession>A0A830EV50</accession>
<dbReference type="AlphaFoldDB" id="A0A830EV50"/>
<sequence>MGYRGDGPGSPTLVAYYSLVSRAYSGMYHQKYFDKQGLNDGEIKEADADDRAYYIINDKGREFLRNKN</sequence>